<evidence type="ECO:0000313" key="1">
    <source>
        <dbReference type="EMBL" id="KAH7920976.1"/>
    </source>
</evidence>
<comment type="caution">
    <text evidence="1">The sequence shown here is derived from an EMBL/GenBank/DDBJ whole genome shotgun (WGS) entry which is preliminary data.</text>
</comment>
<dbReference type="Proteomes" id="UP000790709">
    <property type="component" value="Unassembled WGS sequence"/>
</dbReference>
<name>A0ACB8B5C3_9AGAM</name>
<organism evidence="1 2">
    <name type="scientific">Leucogyrophana mollusca</name>
    <dbReference type="NCBI Taxonomy" id="85980"/>
    <lineage>
        <taxon>Eukaryota</taxon>
        <taxon>Fungi</taxon>
        <taxon>Dikarya</taxon>
        <taxon>Basidiomycota</taxon>
        <taxon>Agaricomycotina</taxon>
        <taxon>Agaricomycetes</taxon>
        <taxon>Agaricomycetidae</taxon>
        <taxon>Boletales</taxon>
        <taxon>Boletales incertae sedis</taxon>
        <taxon>Leucogyrophana</taxon>
    </lineage>
</organism>
<proteinExistence type="predicted"/>
<evidence type="ECO:0000313" key="2">
    <source>
        <dbReference type="Proteomes" id="UP000790709"/>
    </source>
</evidence>
<reference evidence="1" key="1">
    <citation type="journal article" date="2021" name="New Phytol.">
        <title>Evolutionary innovations through gain and loss of genes in the ectomycorrhizal Boletales.</title>
        <authorList>
            <person name="Wu G."/>
            <person name="Miyauchi S."/>
            <person name="Morin E."/>
            <person name="Kuo A."/>
            <person name="Drula E."/>
            <person name="Varga T."/>
            <person name="Kohler A."/>
            <person name="Feng B."/>
            <person name="Cao Y."/>
            <person name="Lipzen A."/>
            <person name="Daum C."/>
            <person name="Hundley H."/>
            <person name="Pangilinan J."/>
            <person name="Johnson J."/>
            <person name="Barry K."/>
            <person name="LaButti K."/>
            <person name="Ng V."/>
            <person name="Ahrendt S."/>
            <person name="Min B."/>
            <person name="Choi I.G."/>
            <person name="Park H."/>
            <person name="Plett J.M."/>
            <person name="Magnuson J."/>
            <person name="Spatafora J.W."/>
            <person name="Nagy L.G."/>
            <person name="Henrissat B."/>
            <person name="Grigoriev I.V."/>
            <person name="Yang Z.L."/>
            <person name="Xu J."/>
            <person name="Martin F.M."/>
        </authorList>
    </citation>
    <scope>NUCLEOTIDE SEQUENCE</scope>
    <source>
        <strain evidence="1">KUC20120723A-06</strain>
    </source>
</reference>
<sequence length="471" mass="53328">MTSWTSISFDGSEPEQPLQPQILQVMQSVYRNASLPPPFAIDHWWHSPTLSYQVDDSGQEPSIVIINLREGRPDQPGMDTRFMINLNTMRVHDKFQDRRFPAPSDIIQTLHELREYVRSSLRRQHETLDRERQEARLRKQRQADQARQRVQTFYDHLLQHSVIDADDMEYLTYVTCPVCASGLESCIGCQVVSCANRDCQGSHVVPIERCSTHPTRKLCRPCIETQGAHWQWTIAPCPTCKRYYCSTELSWCPGLPQEDPNTSNDVGTSNITSTLRVHPPKPAPCVGCAVGGSVVWRQCDGIQCWSKMSQRGGQICSECVPGDGLFCVCSQRWLCDTCATSPSKAPLRHCPRCQKVYCYMCKYIENCRDCAEVTLCDDCIEEEGVGGTDKARTTQGVTLVAECELCHGKMCDVCSETKVTCAKWSCGRRLCRDCTERCCYCDIPLCQACSDDSRRRCGYCGNYSQSLEDYD</sequence>
<dbReference type="EMBL" id="MU266548">
    <property type="protein sequence ID" value="KAH7920976.1"/>
    <property type="molecule type" value="Genomic_DNA"/>
</dbReference>
<gene>
    <name evidence="1" type="ORF">BV22DRAFT_1097271</name>
</gene>
<protein>
    <submittedName>
        <fullName evidence="1">Uncharacterized protein</fullName>
    </submittedName>
</protein>
<keyword evidence="2" id="KW-1185">Reference proteome</keyword>
<accession>A0ACB8B5C3</accession>